<dbReference type="OrthoDB" id="5382203at2759"/>
<feature type="compositionally biased region" description="Basic and acidic residues" evidence="7">
    <location>
        <begin position="941"/>
        <end position="954"/>
    </location>
</feature>
<feature type="region of interest" description="Disordered" evidence="7">
    <location>
        <begin position="941"/>
        <end position="1176"/>
    </location>
</feature>
<feature type="compositionally biased region" description="Low complexity" evidence="7">
    <location>
        <begin position="1083"/>
        <end position="1095"/>
    </location>
</feature>
<proteinExistence type="inferred from homology"/>
<feature type="region of interest" description="Disordered" evidence="7">
    <location>
        <begin position="548"/>
        <end position="570"/>
    </location>
</feature>
<dbReference type="Pfam" id="PF00651">
    <property type="entry name" value="BTB"/>
    <property type="match status" value="1"/>
</dbReference>
<feature type="compositionally biased region" description="Polar residues" evidence="7">
    <location>
        <begin position="972"/>
        <end position="1026"/>
    </location>
</feature>
<dbReference type="CDD" id="cd18186">
    <property type="entry name" value="BTB_POZ_ZBTB_KLHL-like"/>
    <property type="match status" value="1"/>
</dbReference>
<dbReference type="PROSITE" id="PS50866">
    <property type="entry name" value="GOLD"/>
    <property type="match status" value="1"/>
</dbReference>
<evidence type="ECO:0000256" key="2">
    <source>
        <dbReference type="ARBA" id="ARBA00007104"/>
    </source>
</evidence>
<feature type="compositionally biased region" description="Polar residues" evidence="7">
    <location>
        <begin position="1164"/>
        <end position="1176"/>
    </location>
</feature>
<name>U1HUG4_ENDPU</name>
<dbReference type="SUPFAM" id="SSF54695">
    <property type="entry name" value="POZ domain"/>
    <property type="match status" value="1"/>
</dbReference>
<dbReference type="Proteomes" id="UP000019373">
    <property type="component" value="Unassembled WGS sequence"/>
</dbReference>
<protein>
    <recommendedName>
        <fullName evidence="12">BTB domain-containing protein</fullName>
    </recommendedName>
</protein>
<feature type="domain" description="BTB" evidence="8">
    <location>
        <begin position="1394"/>
        <end position="1463"/>
    </location>
</feature>
<keyword evidence="3" id="KW-0812">Transmembrane</keyword>
<sequence>MHSNSGRTVSIPSEGSSLSSYALLSPPASINPEPAYIAVSAASQLVSSELETDGVTISACALTQLNSFLDHILFNILLAAKSTKLSLVKPATQSVLKPKLGKAALAAADEELREYLGDDEDDDENLETNLDPGMQREFDLELAWKLARLRCMVYSRLGDLEEDDEDEYIERENLDERGGRPRRFSSHPSRVTTAAAIFLTSVIEFLAEQALAHIAQVMQRKLSKSHASQGNLDPTAALSFFSDRVVVSDADMRHLGRDGPLQKLWRGWRHQVRIPTDPTSRPISPESLSFPGHSRKASMATLDATSAPEHQLSVAEVLHENDPARIPLPIAENDVNEIEIPGLAYAHDSGRITNTYRRSGEQNLQRRRSLEHLSSQTAPVTPILSTEGSHSSQVAEIRPTVQHTRSRSLPTSPTLSPRAPSSNVVNRALHATEALEKGAKVRDINAGQERGQDMLPQGPESSDKSIGSIDEPRSFSIVGLAMPGSFPAGYSSNETEVGKAIDMSVAKVDKQLSKLLPLSDRIPPPDSLEAPTSSMALSTHATTTLEPALPIIAHPPRTSSKVPNESAPRHEQNYTIQLGTFTPAAAAHPEHTGAQPIALSQEIIGKSIEVPDETFPTTPTSEAQKRQGQAGFSSEDGETKTRSNSKSSRHTKGSSSSSKLLGFDREAKSTMSVASDRAGVQRVYSGAGAAQDVNDHVVRPSTSHSTKDSRPGTASSRMSSLKQGSVTGASVDTPTSNGGSYKRNVEQDDKKARLDSLIQSEETLKYTLTPRTMRGMEAPETPRRKSPTRELADFFKDTAPLGSVEPEAVRRKSSSPADGMNGLRASPPHSFARQPSAAVAVDPPQLGINEQKPPLSPVSKFLRNQQRPRDPKVEKASTRDLADFAKSTGPESPGQLPKAVSSLPAEPAQPAQPKRAKSAAPRFLARDPVVRGANSDLIDFIREGPPRAKGDGTHRIPRTVAPFRTTMDSDEFNSLGTPQNFDSPYSGSSNQGASVVTKSTVDSRTGLMDSTNRTALNPANSSNLGTAQVPKRASETSKQPIRKQTRVKDPYAIDVENDDEIDDGLGKPPRYDEESLIDFLRNTSPPTESQTQPQPLMLSTKTLASQSPNLRRKTANGGFMDRMKRTASTHSLGRNGDARSSLQTSNRSPTSARPGNQPRPSSPHLVQSGSRFDSYKPTHTTYAAHVERNRQKSAAQDALKFDLLAQPPHSKNERCIRNFVNKDTLVVVTAIVDGSRGDGQVVNMHIKDSVGNDYGRPKDITGETRMAFTSLADTAFDVCFENNLASSSYSRSPPSRHVELDIDIGADAKDWSGIQAAEKLKPVETELRRIEETVNEIVTEMEYLRGREQKLRDTNESTNERVKWFAFGTMGMLVGLGAWQIVYLRAYFRFATSEIVTVYVGKKRQAYRVHKALLVSKCPYFRGSLTDAFPEGRNNEVCLSEDVPEAFSWFLTWLYSGVVKKIETKQDACIAFETYLMADRFIMVVLKNDLMDAVRRFYARTRMGVDLLELLAKHEGFEGKLKSFGLDQLAYDLHEYCGNIDPDPYMPSSSLRSDINAFLAKGSSTAIDTFWAVRDWAFRKEVDPSSLEGCYYHEHPSGSPACKFAAD</sequence>
<accession>U1HUG4</accession>
<reference evidence="11" key="1">
    <citation type="journal article" date="2014" name="BMC Genomics">
        <title>Genome characteristics reveal the impact of lichenization on lichen-forming fungus Endocarpon pusillum Hedwig (Verrucariales, Ascomycota).</title>
        <authorList>
            <person name="Wang Y.-Y."/>
            <person name="Liu B."/>
            <person name="Zhang X.-Y."/>
            <person name="Zhou Q.-M."/>
            <person name="Zhang T."/>
            <person name="Li H."/>
            <person name="Yu Y.-F."/>
            <person name="Zhang X.-L."/>
            <person name="Hao X.-Y."/>
            <person name="Wang M."/>
            <person name="Wang L."/>
            <person name="Wei J.-C."/>
        </authorList>
    </citation>
    <scope>NUCLEOTIDE SEQUENCE [LARGE SCALE GENOMIC DNA]</scope>
    <source>
        <strain evidence="11">Z07020 / HMAS-L-300199</strain>
    </source>
</reference>
<feature type="compositionally biased region" description="Basic and acidic residues" evidence="7">
    <location>
        <begin position="780"/>
        <end position="796"/>
    </location>
</feature>
<dbReference type="Gene3D" id="3.30.710.10">
    <property type="entry name" value="Potassium Channel Kv1.1, Chain A"/>
    <property type="match status" value="1"/>
</dbReference>
<dbReference type="InterPro" id="IPR015720">
    <property type="entry name" value="Emp24-like"/>
</dbReference>
<keyword evidence="4" id="KW-0732">Signal</keyword>
<dbReference type="InterPro" id="IPR011333">
    <property type="entry name" value="SKP1/BTB/POZ_sf"/>
</dbReference>
<feature type="compositionally biased region" description="Polar residues" evidence="7">
    <location>
        <begin position="712"/>
        <end position="739"/>
    </location>
</feature>
<keyword evidence="5" id="KW-1133">Transmembrane helix</keyword>
<feature type="compositionally biased region" description="Basic and acidic residues" evidence="7">
    <location>
        <begin position="867"/>
        <end position="883"/>
    </location>
</feature>
<comment type="similarity">
    <text evidence="2">Belongs to the EMP24/GP25L family.</text>
</comment>
<feature type="compositionally biased region" description="Low complexity" evidence="7">
    <location>
        <begin position="407"/>
        <end position="422"/>
    </location>
</feature>
<feature type="domain" description="GOLD" evidence="9">
    <location>
        <begin position="1213"/>
        <end position="1304"/>
    </location>
</feature>
<organism evidence="10 11">
    <name type="scientific">Endocarpon pusillum (strain Z07020 / HMAS-L-300199)</name>
    <name type="common">Lichen-forming fungus</name>
    <dbReference type="NCBI Taxonomy" id="1263415"/>
    <lineage>
        <taxon>Eukaryota</taxon>
        <taxon>Fungi</taxon>
        <taxon>Dikarya</taxon>
        <taxon>Ascomycota</taxon>
        <taxon>Pezizomycotina</taxon>
        <taxon>Eurotiomycetes</taxon>
        <taxon>Chaetothyriomycetidae</taxon>
        <taxon>Verrucariales</taxon>
        <taxon>Verrucariaceae</taxon>
        <taxon>Endocarpon</taxon>
    </lineage>
</organism>
<evidence type="ECO:0000256" key="4">
    <source>
        <dbReference type="ARBA" id="ARBA00022729"/>
    </source>
</evidence>
<dbReference type="InterPro" id="IPR009038">
    <property type="entry name" value="GOLD_dom"/>
</dbReference>
<evidence type="ECO:0008006" key="12">
    <source>
        <dbReference type="Google" id="ProtNLM"/>
    </source>
</evidence>
<feature type="compositionally biased region" description="Polar residues" evidence="7">
    <location>
        <begin position="372"/>
        <end position="394"/>
    </location>
</feature>
<feature type="region of interest" description="Disordered" evidence="7">
    <location>
        <begin position="449"/>
        <end position="468"/>
    </location>
</feature>
<comment type="subcellular location">
    <subcellularLocation>
        <location evidence="1">Membrane</location>
        <topology evidence="1">Single-pass type I membrane protein</topology>
    </subcellularLocation>
</comment>
<keyword evidence="11" id="KW-1185">Reference proteome</keyword>
<feature type="compositionally biased region" description="Polar residues" evidence="7">
    <location>
        <begin position="1126"/>
        <end position="1154"/>
    </location>
</feature>
<feature type="compositionally biased region" description="Polar residues" evidence="7">
    <location>
        <begin position="615"/>
        <end position="632"/>
    </location>
</feature>
<dbReference type="Pfam" id="PF01105">
    <property type="entry name" value="EMP24_GP25L"/>
    <property type="match status" value="1"/>
</dbReference>
<feature type="compositionally biased region" description="Basic and acidic residues" evidence="7">
    <location>
        <begin position="743"/>
        <end position="754"/>
    </location>
</feature>
<dbReference type="PROSITE" id="PS50097">
    <property type="entry name" value="BTB"/>
    <property type="match status" value="1"/>
</dbReference>
<dbReference type="EMBL" id="KE721008">
    <property type="protein sequence ID" value="ERF72949.1"/>
    <property type="molecule type" value="Genomic_DNA"/>
</dbReference>
<dbReference type="InterPro" id="IPR000210">
    <property type="entry name" value="BTB/POZ_dom"/>
</dbReference>
<feature type="compositionally biased region" description="Polar residues" evidence="7">
    <location>
        <begin position="1097"/>
        <end position="1109"/>
    </location>
</feature>
<evidence type="ECO:0000313" key="11">
    <source>
        <dbReference type="Proteomes" id="UP000019373"/>
    </source>
</evidence>
<evidence type="ECO:0000256" key="6">
    <source>
        <dbReference type="ARBA" id="ARBA00023136"/>
    </source>
</evidence>
<dbReference type="PANTHER" id="PTHR22811">
    <property type="entry name" value="TRANSMEMBRANE EMP24 DOMAIN-CONTAINING PROTEIN"/>
    <property type="match status" value="1"/>
</dbReference>
<dbReference type="SMART" id="SM01190">
    <property type="entry name" value="EMP24_GP25L"/>
    <property type="match status" value="1"/>
</dbReference>
<evidence type="ECO:0000259" key="9">
    <source>
        <dbReference type="PROSITE" id="PS50866"/>
    </source>
</evidence>
<evidence type="ECO:0000259" key="8">
    <source>
        <dbReference type="PROSITE" id="PS50097"/>
    </source>
</evidence>
<keyword evidence="6" id="KW-0472">Membrane</keyword>
<evidence type="ECO:0000256" key="5">
    <source>
        <dbReference type="ARBA" id="ARBA00022989"/>
    </source>
</evidence>
<feature type="region of interest" description="Disordered" evidence="7">
    <location>
        <begin position="358"/>
        <end position="424"/>
    </location>
</feature>
<evidence type="ECO:0000256" key="1">
    <source>
        <dbReference type="ARBA" id="ARBA00004479"/>
    </source>
</evidence>
<dbReference type="RefSeq" id="XP_007801385.1">
    <property type="nucleotide sequence ID" value="XM_007803194.1"/>
</dbReference>
<dbReference type="OMA" id="ETIHYTL"/>
<evidence type="ECO:0000256" key="3">
    <source>
        <dbReference type="ARBA" id="ARBA00022692"/>
    </source>
</evidence>
<gene>
    <name evidence="10" type="ORF">EPUS_05030</name>
</gene>
<dbReference type="HOGENOM" id="CLU_002983_1_0_1"/>
<dbReference type="GeneID" id="19239983"/>
<dbReference type="eggNOG" id="KOG1691">
    <property type="taxonomic scope" value="Eukaryota"/>
</dbReference>
<evidence type="ECO:0000256" key="7">
    <source>
        <dbReference type="SAM" id="MobiDB-lite"/>
    </source>
</evidence>
<evidence type="ECO:0000313" key="10">
    <source>
        <dbReference type="EMBL" id="ERF72949.1"/>
    </source>
</evidence>
<dbReference type="GO" id="GO:0016020">
    <property type="term" value="C:membrane"/>
    <property type="evidence" value="ECO:0007669"/>
    <property type="project" value="UniProtKB-SubCell"/>
</dbReference>
<feature type="region of interest" description="Disordered" evidence="7">
    <location>
        <begin position="611"/>
        <end position="927"/>
    </location>
</feature>